<evidence type="ECO:0000256" key="3">
    <source>
        <dbReference type="ARBA" id="ARBA00022692"/>
    </source>
</evidence>
<dbReference type="Pfam" id="PF03706">
    <property type="entry name" value="LPG_synthase_TM"/>
    <property type="match status" value="1"/>
</dbReference>
<evidence type="ECO:0008006" key="10">
    <source>
        <dbReference type="Google" id="ProtNLM"/>
    </source>
</evidence>
<evidence type="ECO:0000256" key="4">
    <source>
        <dbReference type="ARBA" id="ARBA00022989"/>
    </source>
</evidence>
<dbReference type="STRING" id="1210063.GCA_001612665_04652"/>
<feature type="region of interest" description="Disordered" evidence="6">
    <location>
        <begin position="356"/>
        <end position="454"/>
    </location>
</feature>
<gene>
    <name evidence="8" type="ORF">DFR71_1618</name>
</gene>
<feature type="compositionally biased region" description="Basic and acidic residues" evidence="6">
    <location>
        <begin position="434"/>
        <end position="454"/>
    </location>
</feature>
<keyword evidence="9" id="KW-1185">Reference proteome</keyword>
<feature type="transmembrane region" description="Helical" evidence="7">
    <location>
        <begin position="54"/>
        <end position="76"/>
    </location>
</feature>
<evidence type="ECO:0000256" key="1">
    <source>
        <dbReference type="ARBA" id="ARBA00004651"/>
    </source>
</evidence>
<feature type="transmembrane region" description="Helical" evidence="7">
    <location>
        <begin position="20"/>
        <end position="42"/>
    </location>
</feature>
<dbReference type="EMBL" id="SMFR01000001">
    <property type="protein sequence ID" value="TCK00612.1"/>
    <property type="molecule type" value="Genomic_DNA"/>
</dbReference>
<name>A0A4R1G965_9NOCA</name>
<comment type="caution">
    <text evidence="8">The sequence shown here is derived from an EMBL/GenBank/DDBJ whole genome shotgun (WGS) entry which is preliminary data.</text>
</comment>
<keyword evidence="5 7" id="KW-0472">Membrane</keyword>
<proteinExistence type="predicted"/>
<feature type="transmembrane region" description="Helical" evidence="7">
    <location>
        <begin position="131"/>
        <end position="156"/>
    </location>
</feature>
<organism evidence="8 9">
    <name type="scientific">Nocardia alba</name>
    <dbReference type="NCBI Taxonomy" id="225051"/>
    <lineage>
        <taxon>Bacteria</taxon>
        <taxon>Bacillati</taxon>
        <taxon>Actinomycetota</taxon>
        <taxon>Actinomycetes</taxon>
        <taxon>Mycobacteriales</taxon>
        <taxon>Nocardiaceae</taxon>
        <taxon>Nocardia</taxon>
    </lineage>
</organism>
<evidence type="ECO:0000256" key="2">
    <source>
        <dbReference type="ARBA" id="ARBA00022475"/>
    </source>
</evidence>
<sequence length="454" mass="48873">MTADGDLAGAPAERRRRFRWVKWVLGAVILALLVGEGLYLWPRLHESWRTLTEIHWGWLLLCIVLQAMSMSGFGRVQKQLLHAGGVDVSQGKSVSVVYGATAMSLTLPAGQVFSTAFTYRQTRRWGASPIVASWQLVFSGVVAAAGLALLGLAGAALVGQGIGFKFVVSLVVLGLVLFIGNYLARHPGMLEAILRRVLALINRLRRKPADHGIAKLAEIRAQLESVDLGKKDAALVGVWALVHRFADVACLGAACYAIGADPKLSGLLIAFAAGKAVGSIPFAPGGIVYVDATLIYGLTAGAGLPAAQAVAAAFVYRLVSFILVAVVGWIVFAFLFRTPQADDEEYEQEFYSVTPHMQARRRREESGDATGGTMESASPQRAYRGAPAQEKEREDAGRDEHETRCDALTADGAQHHPADERARPDQDSGGPQRRCVEPGLPREVDREDPAENQS</sequence>
<keyword evidence="3 7" id="KW-0812">Transmembrane</keyword>
<protein>
    <recommendedName>
        <fullName evidence="10">Lysylphosphatidylglycerol synthase-like protein</fullName>
    </recommendedName>
</protein>
<evidence type="ECO:0000256" key="6">
    <source>
        <dbReference type="SAM" id="MobiDB-lite"/>
    </source>
</evidence>
<dbReference type="InterPro" id="IPR022791">
    <property type="entry name" value="L-PG_synthase/AglD"/>
</dbReference>
<evidence type="ECO:0000313" key="9">
    <source>
        <dbReference type="Proteomes" id="UP000294856"/>
    </source>
</evidence>
<keyword evidence="2" id="KW-1003">Cell membrane</keyword>
<keyword evidence="4 7" id="KW-1133">Transmembrane helix</keyword>
<dbReference type="PANTHER" id="PTHR39087:SF2">
    <property type="entry name" value="UPF0104 MEMBRANE PROTEIN MJ1595"/>
    <property type="match status" value="1"/>
</dbReference>
<evidence type="ECO:0000256" key="7">
    <source>
        <dbReference type="SAM" id="Phobius"/>
    </source>
</evidence>
<feature type="compositionally biased region" description="Basic and acidic residues" evidence="6">
    <location>
        <begin position="389"/>
        <end position="405"/>
    </location>
</feature>
<accession>A0A4R1G965</accession>
<comment type="subcellular location">
    <subcellularLocation>
        <location evidence="1">Cell membrane</location>
        <topology evidence="1">Multi-pass membrane protein</topology>
    </subcellularLocation>
</comment>
<dbReference type="GO" id="GO:0005886">
    <property type="term" value="C:plasma membrane"/>
    <property type="evidence" value="ECO:0007669"/>
    <property type="project" value="UniProtKB-SubCell"/>
</dbReference>
<dbReference type="AlphaFoldDB" id="A0A4R1G965"/>
<reference evidence="8 9" key="1">
    <citation type="submission" date="2019-03" db="EMBL/GenBank/DDBJ databases">
        <title>Genomic Encyclopedia of Type Strains, Phase IV (KMG-IV): sequencing the most valuable type-strain genomes for metagenomic binning, comparative biology and taxonomic classification.</title>
        <authorList>
            <person name="Goeker M."/>
        </authorList>
    </citation>
    <scope>NUCLEOTIDE SEQUENCE [LARGE SCALE GENOMIC DNA]</scope>
    <source>
        <strain evidence="8 9">DSM 44684</strain>
    </source>
</reference>
<dbReference type="PANTHER" id="PTHR39087">
    <property type="entry name" value="UPF0104 MEMBRANE PROTEIN MJ1595"/>
    <property type="match status" value="1"/>
</dbReference>
<feature type="compositionally biased region" description="Basic and acidic residues" evidence="6">
    <location>
        <begin position="413"/>
        <end position="426"/>
    </location>
</feature>
<feature type="transmembrane region" description="Helical" evidence="7">
    <location>
        <begin position="314"/>
        <end position="336"/>
    </location>
</feature>
<dbReference type="Proteomes" id="UP000294856">
    <property type="component" value="Unassembled WGS sequence"/>
</dbReference>
<feature type="transmembrane region" description="Helical" evidence="7">
    <location>
        <begin position="162"/>
        <end position="184"/>
    </location>
</feature>
<evidence type="ECO:0000313" key="8">
    <source>
        <dbReference type="EMBL" id="TCK00612.1"/>
    </source>
</evidence>
<feature type="transmembrane region" description="Helical" evidence="7">
    <location>
        <begin position="96"/>
        <end position="119"/>
    </location>
</feature>
<evidence type="ECO:0000256" key="5">
    <source>
        <dbReference type="ARBA" id="ARBA00023136"/>
    </source>
</evidence>